<feature type="compositionally biased region" description="Acidic residues" evidence="1">
    <location>
        <begin position="45"/>
        <end position="61"/>
    </location>
</feature>
<feature type="region of interest" description="Disordered" evidence="1">
    <location>
        <begin position="38"/>
        <end position="61"/>
    </location>
</feature>
<dbReference type="Proteomes" id="UP001148838">
    <property type="component" value="Unassembled WGS sequence"/>
</dbReference>
<proteinExistence type="predicted"/>
<organism evidence="2 3">
    <name type="scientific">Periplaneta americana</name>
    <name type="common">American cockroach</name>
    <name type="synonym">Blatta americana</name>
    <dbReference type="NCBI Taxonomy" id="6978"/>
    <lineage>
        <taxon>Eukaryota</taxon>
        <taxon>Metazoa</taxon>
        <taxon>Ecdysozoa</taxon>
        <taxon>Arthropoda</taxon>
        <taxon>Hexapoda</taxon>
        <taxon>Insecta</taxon>
        <taxon>Pterygota</taxon>
        <taxon>Neoptera</taxon>
        <taxon>Polyneoptera</taxon>
        <taxon>Dictyoptera</taxon>
        <taxon>Blattodea</taxon>
        <taxon>Blattoidea</taxon>
        <taxon>Blattidae</taxon>
        <taxon>Blattinae</taxon>
        <taxon>Periplaneta</taxon>
    </lineage>
</organism>
<gene>
    <name evidence="2" type="ORF">ANN_02873</name>
</gene>
<dbReference type="EMBL" id="JAJSOF020000001">
    <property type="protein sequence ID" value="KAJ4451411.1"/>
    <property type="molecule type" value="Genomic_DNA"/>
</dbReference>
<name>A0ABQ8TZZ0_PERAM</name>
<sequence length="265" mass="31023">MEEKLHKYQWICGTLRRSLGNKVSREFYRGNSSNWRRNGRIGPCSDDDNDDDDDDDNDDDDDVDDDDDYALILPFFSNIFIGHVLGFCRKSELLRNNRHHRVRTSIAEVLKHLGWKVHEEVHCISAADSNRRADIIAIDGVKDKAMVLDPTIRFERNLSQADEVNKEKQGIYDHAYLFSLLNITYLLVSGSSKYLRGKSKKDIRAIETVDGWRARYNNEIYELYKESDLEAHIRCQRLRWLGHVTRMETTRKVKIVFNNNPMEPD</sequence>
<keyword evidence="3" id="KW-1185">Reference proteome</keyword>
<reference evidence="2 3" key="1">
    <citation type="journal article" date="2022" name="Allergy">
        <title>Genome assembly and annotation of Periplaneta americana reveal a comprehensive cockroach allergen profile.</title>
        <authorList>
            <person name="Wang L."/>
            <person name="Xiong Q."/>
            <person name="Saelim N."/>
            <person name="Wang L."/>
            <person name="Nong W."/>
            <person name="Wan A.T."/>
            <person name="Shi M."/>
            <person name="Liu X."/>
            <person name="Cao Q."/>
            <person name="Hui J.H.L."/>
            <person name="Sookrung N."/>
            <person name="Leung T.F."/>
            <person name="Tungtrongchitr A."/>
            <person name="Tsui S.K.W."/>
        </authorList>
    </citation>
    <scope>NUCLEOTIDE SEQUENCE [LARGE SCALE GENOMIC DNA]</scope>
    <source>
        <strain evidence="2">PWHHKU_190912</strain>
    </source>
</reference>
<protein>
    <submittedName>
        <fullName evidence="2">Uncharacterized protein</fullName>
    </submittedName>
</protein>
<evidence type="ECO:0000313" key="3">
    <source>
        <dbReference type="Proteomes" id="UP001148838"/>
    </source>
</evidence>
<comment type="caution">
    <text evidence="2">The sequence shown here is derived from an EMBL/GenBank/DDBJ whole genome shotgun (WGS) entry which is preliminary data.</text>
</comment>
<evidence type="ECO:0000256" key="1">
    <source>
        <dbReference type="SAM" id="MobiDB-lite"/>
    </source>
</evidence>
<accession>A0ABQ8TZZ0</accession>
<evidence type="ECO:0000313" key="2">
    <source>
        <dbReference type="EMBL" id="KAJ4451411.1"/>
    </source>
</evidence>